<feature type="transmembrane region" description="Helical" evidence="1">
    <location>
        <begin position="82"/>
        <end position="103"/>
    </location>
</feature>
<evidence type="ECO:0000256" key="1">
    <source>
        <dbReference type="SAM" id="Phobius"/>
    </source>
</evidence>
<evidence type="ECO:0008006" key="4">
    <source>
        <dbReference type="Google" id="ProtNLM"/>
    </source>
</evidence>
<feature type="transmembrane region" description="Helical" evidence="1">
    <location>
        <begin position="157"/>
        <end position="176"/>
    </location>
</feature>
<gene>
    <name evidence="2" type="primary">ga30560</name>
    <name evidence="2" type="ORF">PR202_ga30560</name>
</gene>
<keyword evidence="1" id="KW-1133">Transmembrane helix</keyword>
<keyword evidence="1" id="KW-0472">Membrane</keyword>
<accession>A0AAV5DPQ9</accession>
<protein>
    <recommendedName>
        <fullName evidence="4">PGG domain-containing protein</fullName>
    </recommendedName>
</protein>
<reference evidence="2" key="2">
    <citation type="submission" date="2021-12" db="EMBL/GenBank/DDBJ databases">
        <title>Resequencing data analysis of finger millet.</title>
        <authorList>
            <person name="Hatakeyama M."/>
            <person name="Aluri S."/>
            <person name="Balachadran M.T."/>
            <person name="Sivarajan S.R."/>
            <person name="Poveda L."/>
            <person name="Shimizu-Inatsugi R."/>
            <person name="Schlapbach R."/>
            <person name="Sreeman S.M."/>
            <person name="Shimizu K.K."/>
        </authorList>
    </citation>
    <scope>NUCLEOTIDE SEQUENCE</scope>
</reference>
<dbReference type="EMBL" id="BQKI01000023">
    <property type="protein sequence ID" value="GJN12293.1"/>
    <property type="molecule type" value="Genomic_DNA"/>
</dbReference>
<evidence type="ECO:0000313" key="2">
    <source>
        <dbReference type="EMBL" id="GJN12293.1"/>
    </source>
</evidence>
<evidence type="ECO:0000313" key="3">
    <source>
        <dbReference type="Proteomes" id="UP001054889"/>
    </source>
</evidence>
<dbReference type="AlphaFoldDB" id="A0AAV5DPQ9"/>
<sequence>MQVFVWTPAPAGKTTGDAVKASIQARAVKLKEANLHLLLLHLRCGGAASVGLLAVVVAVSSAFSCFFFPVPASAGSGGPSGAAALLVFALAVTGVNLITAGVLRQSSTAVPLDTTTRSVFRKMASSVRRNIAVVAVSAASFAVTSAVGSSARPALCFGFFALFLVTVTLLAIGVTTT</sequence>
<reference evidence="2" key="1">
    <citation type="journal article" date="2018" name="DNA Res.">
        <title>Multiple hybrid de novo genome assembly of finger millet, an orphan allotetraploid crop.</title>
        <authorList>
            <person name="Hatakeyama M."/>
            <person name="Aluri S."/>
            <person name="Balachadran M.T."/>
            <person name="Sivarajan S.R."/>
            <person name="Patrignani A."/>
            <person name="Gruter S."/>
            <person name="Poveda L."/>
            <person name="Shimizu-Inatsugi R."/>
            <person name="Baeten J."/>
            <person name="Francoijs K.J."/>
            <person name="Nataraja K.N."/>
            <person name="Reddy Y.A.N."/>
            <person name="Phadnis S."/>
            <person name="Ravikumar R.L."/>
            <person name="Schlapbach R."/>
            <person name="Sreeman S.M."/>
            <person name="Shimizu K.K."/>
        </authorList>
    </citation>
    <scope>NUCLEOTIDE SEQUENCE</scope>
</reference>
<organism evidence="2 3">
    <name type="scientific">Eleusine coracana subsp. coracana</name>
    <dbReference type="NCBI Taxonomy" id="191504"/>
    <lineage>
        <taxon>Eukaryota</taxon>
        <taxon>Viridiplantae</taxon>
        <taxon>Streptophyta</taxon>
        <taxon>Embryophyta</taxon>
        <taxon>Tracheophyta</taxon>
        <taxon>Spermatophyta</taxon>
        <taxon>Magnoliopsida</taxon>
        <taxon>Liliopsida</taxon>
        <taxon>Poales</taxon>
        <taxon>Poaceae</taxon>
        <taxon>PACMAD clade</taxon>
        <taxon>Chloridoideae</taxon>
        <taxon>Cynodonteae</taxon>
        <taxon>Eleusininae</taxon>
        <taxon>Eleusine</taxon>
    </lineage>
</organism>
<comment type="caution">
    <text evidence="2">The sequence shown here is derived from an EMBL/GenBank/DDBJ whole genome shotgun (WGS) entry which is preliminary data.</text>
</comment>
<name>A0AAV5DPQ9_ELECO</name>
<proteinExistence type="predicted"/>
<dbReference type="Proteomes" id="UP001054889">
    <property type="component" value="Unassembled WGS sequence"/>
</dbReference>
<feature type="transmembrane region" description="Helical" evidence="1">
    <location>
        <begin position="131"/>
        <end position="151"/>
    </location>
</feature>
<keyword evidence="1" id="KW-0812">Transmembrane</keyword>
<feature type="transmembrane region" description="Helical" evidence="1">
    <location>
        <begin position="50"/>
        <end position="70"/>
    </location>
</feature>
<keyword evidence="3" id="KW-1185">Reference proteome</keyword>